<feature type="binding site" evidence="7">
    <location>
        <position position="167"/>
    </location>
    <ligand>
        <name>Fe cation</name>
        <dbReference type="ChEBI" id="CHEBI:24875"/>
    </ligand>
</feature>
<feature type="binding site" evidence="7">
    <location>
        <position position="177"/>
    </location>
    <ligand>
        <name>2-oxoglutarate</name>
        <dbReference type="ChEBI" id="CHEBI:16810"/>
    </ligand>
</feature>
<dbReference type="Proteomes" id="UP000023268">
    <property type="component" value="Unassembled WGS sequence"/>
</dbReference>
<keyword evidence="6 7" id="KW-0408">Iron</keyword>
<dbReference type="HAMAP" id="MF_00657">
    <property type="entry name" value="Hydroxyl_YbiX"/>
    <property type="match status" value="1"/>
</dbReference>
<accession>A0A016XFZ8</accession>
<keyword evidence="5 7" id="KW-0560">Oxidoreductase</keyword>
<comment type="cofactor">
    <cofactor evidence="1 7">
        <name>L-ascorbate</name>
        <dbReference type="ChEBI" id="CHEBI:38290"/>
    </cofactor>
</comment>
<dbReference type="GO" id="GO:0006879">
    <property type="term" value="P:intracellular iron ion homeostasis"/>
    <property type="evidence" value="ECO:0007669"/>
    <property type="project" value="TreeGrafter"/>
</dbReference>
<dbReference type="GO" id="GO:0031418">
    <property type="term" value="F:L-ascorbic acid binding"/>
    <property type="evidence" value="ECO:0007669"/>
    <property type="project" value="UniProtKB-KW"/>
</dbReference>
<dbReference type="GO" id="GO:0005506">
    <property type="term" value="F:iron ion binding"/>
    <property type="evidence" value="ECO:0007669"/>
    <property type="project" value="UniProtKB-UniRule"/>
</dbReference>
<dbReference type="RefSeq" id="WP_035605429.1">
    <property type="nucleotide sequence ID" value="NZ_JEMG01000001.1"/>
</dbReference>
<keyword evidence="2 7" id="KW-0479">Metal-binding</keyword>
<comment type="cofactor">
    <cofactor evidence="7">
        <name>Fe(2+)</name>
        <dbReference type="ChEBI" id="CHEBI:29033"/>
    </cofactor>
    <text evidence="7">Binds 1 Fe(2+) ion per subunit.</text>
</comment>
<dbReference type="SMART" id="SM00702">
    <property type="entry name" value="P4Hc"/>
    <property type="match status" value="1"/>
</dbReference>
<comment type="caution">
    <text evidence="9">The sequence shown here is derived from an EMBL/GenBank/DDBJ whole genome shotgun (WGS) entry which is preliminary data.</text>
</comment>
<dbReference type="InterPro" id="IPR005123">
    <property type="entry name" value="Oxoglu/Fe-dep_dioxygenase_dom"/>
</dbReference>
<sequence length="234" mass="26039">MMLHVPQVLSIAQVHGMRTALDQALDAAQWVDGRASVGDQGAKVKHNRQLPERSPLAQELGAVILDALKKSPLFFSAALPLRFLPPMFNRYEGGEHYGMHVDGSVRYAPNPAFPGGLPLRTDLSCTLFLCNPEDYEGGELVVADTYGEHEVKLPAGDLILYPSSSLHRVEPVTRGARVCSFFWLQSMIRDDSKRALLFELDQNIQKLRARLGDCEETVSLTGNYHNLVRLWAEV</sequence>
<dbReference type="InterPro" id="IPR044862">
    <property type="entry name" value="Pro_4_hyd_alph_FE2OG_OXY"/>
</dbReference>
<evidence type="ECO:0000256" key="5">
    <source>
        <dbReference type="ARBA" id="ARBA00023002"/>
    </source>
</evidence>
<dbReference type="PANTHER" id="PTHR41536:SF1">
    <property type="entry name" value="PKHD-TYPE HYDROXYLASE YBIX"/>
    <property type="match status" value="1"/>
</dbReference>
<dbReference type="GO" id="GO:0016706">
    <property type="term" value="F:2-oxoglutarate-dependent dioxygenase activity"/>
    <property type="evidence" value="ECO:0007669"/>
    <property type="project" value="UniProtKB-UniRule"/>
</dbReference>
<evidence type="ECO:0000256" key="2">
    <source>
        <dbReference type="ARBA" id="ARBA00022723"/>
    </source>
</evidence>
<proteinExistence type="inferred from homology"/>
<dbReference type="Gene3D" id="2.60.120.620">
    <property type="entry name" value="q2cbj1_9rhob like domain"/>
    <property type="match status" value="1"/>
</dbReference>
<feature type="binding site" evidence="7">
    <location>
        <position position="100"/>
    </location>
    <ligand>
        <name>Fe cation</name>
        <dbReference type="ChEBI" id="CHEBI:24875"/>
    </ligand>
</feature>
<dbReference type="PANTHER" id="PTHR41536">
    <property type="entry name" value="PKHD-TYPE HYDROXYLASE YBIX"/>
    <property type="match status" value="1"/>
</dbReference>
<dbReference type="PROSITE" id="PS51471">
    <property type="entry name" value="FE2OG_OXY"/>
    <property type="match status" value="1"/>
</dbReference>
<dbReference type="NCBIfam" id="NF003974">
    <property type="entry name" value="PRK05467.1-3"/>
    <property type="match status" value="1"/>
</dbReference>
<dbReference type="NCBIfam" id="NF003975">
    <property type="entry name" value="PRK05467.1-4"/>
    <property type="match status" value="1"/>
</dbReference>
<protein>
    <submittedName>
        <fullName evidence="9">Fe(II)-dependent oxygenase</fullName>
    </submittedName>
</protein>
<dbReference type="OrthoDB" id="9812472at2"/>
<evidence type="ECO:0000313" key="10">
    <source>
        <dbReference type="Proteomes" id="UP000023268"/>
    </source>
</evidence>
<dbReference type="Pfam" id="PF18331">
    <property type="entry name" value="PKHD_C"/>
    <property type="match status" value="1"/>
</dbReference>
<evidence type="ECO:0000256" key="6">
    <source>
        <dbReference type="ARBA" id="ARBA00023004"/>
    </source>
</evidence>
<dbReference type="InterPro" id="IPR041097">
    <property type="entry name" value="PKHD_C"/>
</dbReference>
<dbReference type="EMBL" id="JEMG01000001">
    <property type="protein sequence ID" value="EYC50482.1"/>
    <property type="molecule type" value="Genomic_DNA"/>
</dbReference>
<dbReference type="AlphaFoldDB" id="A0A016XFZ8"/>
<name>A0A016XFZ8_9BURK</name>
<evidence type="ECO:0000256" key="3">
    <source>
        <dbReference type="ARBA" id="ARBA00022896"/>
    </source>
</evidence>
<dbReference type="InterPro" id="IPR006620">
    <property type="entry name" value="Pro_4_hyd_alph"/>
</dbReference>
<evidence type="ECO:0000256" key="4">
    <source>
        <dbReference type="ARBA" id="ARBA00022964"/>
    </source>
</evidence>
<keyword evidence="4 7" id="KW-0223">Dioxygenase</keyword>
<dbReference type="GO" id="GO:0006974">
    <property type="term" value="P:DNA damage response"/>
    <property type="evidence" value="ECO:0007669"/>
    <property type="project" value="TreeGrafter"/>
</dbReference>
<dbReference type="InterPro" id="IPR023550">
    <property type="entry name" value="PKHD_hydroxylase"/>
</dbReference>
<dbReference type="SUPFAM" id="SSF51197">
    <property type="entry name" value="Clavaminate synthase-like"/>
    <property type="match status" value="1"/>
</dbReference>
<evidence type="ECO:0000256" key="7">
    <source>
        <dbReference type="HAMAP-Rule" id="MF_00657"/>
    </source>
</evidence>
<keyword evidence="3 7" id="KW-0847">Vitamin C</keyword>
<evidence type="ECO:0000256" key="1">
    <source>
        <dbReference type="ARBA" id="ARBA00001961"/>
    </source>
</evidence>
<gene>
    <name evidence="9" type="ORF">AZ34_05005</name>
</gene>
<dbReference type="Pfam" id="PF13640">
    <property type="entry name" value="2OG-FeII_Oxy_3"/>
    <property type="match status" value="1"/>
</dbReference>
<dbReference type="eggNOG" id="COG3128">
    <property type="taxonomic scope" value="Bacteria"/>
</dbReference>
<feature type="binding site" evidence="7">
    <location>
        <position position="102"/>
    </location>
    <ligand>
        <name>Fe cation</name>
        <dbReference type="ChEBI" id="CHEBI:24875"/>
    </ligand>
</feature>
<feature type="domain" description="Fe2OG dioxygenase" evidence="8">
    <location>
        <begin position="82"/>
        <end position="186"/>
    </location>
</feature>
<organism evidence="9 10">
    <name type="scientific">Hylemonella gracilis str. Niagara R</name>
    <dbReference type="NCBI Taxonomy" id="1458275"/>
    <lineage>
        <taxon>Bacteria</taxon>
        <taxon>Pseudomonadati</taxon>
        <taxon>Pseudomonadota</taxon>
        <taxon>Betaproteobacteria</taxon>
        <taxon>Burkholderiales</taxon>
        <taxon>Comamonadaceae</taxon>
        <taxon>Hylemonella</taxon>
    </lineage>
</organism>
<reference evidence="9 10" key="1">
    <citation type="submission" date="2014-02" db="EMBL/GenBank/DDBJ databases">
        <title>Draft Genome of Hylemonella gracilis isolated from the Niagara River.</title>
        <authorList>
            <person name="Pawlowski D.R."/>
            <person name="Koudelka G.B."/>
        </authorList>
    </citation>
    <scope>NUCLEOTIDE SEQUENCE [LARGE SCALE GENOMIC DNA]</scope>
    <source>
        <strain evidence="9 10">Niagara R</strain>
    </source>
</reference>
<evidence type="ECO:0000313" key="9">
    <source>
        <dbReference type="EMBL" id="EYC50482.1"/>
    </source>
</evidence>
<evidence type="ECO:0000259" key="8">
    <source>
        <dbReference type="PROSITE" id="PS51471"/>
    </source>
</evidence>
<dbReference type="STRING" id="1458275.AZ34_05005"/>
<dbReference type="Gene3D" id="4.10.860.20">
    <property type="entry name" value="Rabenosyn, Rab binding domain"/>
    <property type="match status" value="1"/>
</dbReference>